<dbReference type="NCBIfam" id="TIGR01087">
    <property type="entry name" value="murD"/>
    <property type="match status" value="1"/>
</dbReference>
<dbReference type="InterPro" id="IPR005762">
    <property type="entry name" value="MurD"/>
</dbReference>
<keyword evidence="7 8" id="KW-0133">Cell shape</keyword>
<dbReference type="GO" id="GO:0071555">
    <property type="term" value="P:cell wall organization"/>
    <property type="evidence" value="ECO:0007669"/>
    <property type="project" value="UniProtKB-KW"/>
</dbReference>
<keyword evidence="4 7" id="KW-0436">Ligase</keyword>
<evidence type="ECO:0000256" key="3">
    <source>
        <dbReference type="ARBA" id="ARBA00022490"/>
    </source>
</evidence>
<keyword evidence="7 8" id="KW-0573">Peptidoglycan synthesis</keyword>
<feature type="domain" description="Mur ligase C-terminal" evidence="10">
    <location>
        <begin position="442"/>
        <end position="558"/>
    </location>
</feature>
<dbReference type="GO" id="GO:0051301">
    <property type="term" value="P:cell division"/>
    <property type="evidence" value="ECO:0007669"/>
    <property type="project" value="UniProtKB-KW"/>
</dbReference>
<dbReference type="SUPFAM" id="SSF53244">
    <property type="entry name" value="MurD-like peptide ligases, peptide-binding domain"/>
    <property type="match status" value="1"/>
</dbReference>
<organism evidence="12 13">
    <name type="scientific">Actinomadura craniellae</name>
    <dbReference type="NCBI Taxonomy" id="2231787"/>
    <lineage>
        <taxon>Bacteria</taxon>
        <taxon>Bacillati</taxon>
        <taxon>Actinomycetota</taxon>
        <taxon>Actinomycetes</taxon>
        <taxon>Streptosporangiales</taxon>
        <taxon>Thermomonosporaceae</taxon>
        <taxon>Actinomadura</taxon>
    </lineage>
</organism>
<evidence type="ECO:0000256" key="2">
    <source>
        <dbReference type="ARBA" id="ARBA00004752"/>
    </source>
</evidence>
<evidence type="ECO:0000256" key="7">
    <source>
        <dbReference type="HAMAP-Rule" id="MF_00639"/>
    </source>
</evidence>
<dbReference type="UniPathway" id="UPA00219"/>
<keyword evidence="7 8" id="KW-0961">Cell wall biogenesis/degradation</keyword>
<evidence type="ECO:0000313" key="12">
    <source>
        <dbReference type="EMBL" id="RAY14033.1"/>
    </source>
</evidence>
<dbReference type="SUPFAM" id="SSF51984">
    <property type="entry name" value="MurCD N-terminal domain"/>
    <property type="match status" value="1"/>
</dbReference>
<dbReference type="GO" id="GO:0008360">
    <property type="term" value="P:regulation of cell shape"/>
    <property type="evidence" value="ECO:0007669"/>
    <property type="project" value="UniProtKB-KW"/>
</dbReference>
<dbReference type="Pfam" id="PF02875">
    <property type="entry name" value="Mur_ligase_C"/>
    <property type="match status" value="1"/>
</dbReference>
<sequence>MRVPRGRRRVLPDRREHRTDRRRNDRRADRACLPCRPCRDHGTCRPTATRQINTRTLLRQQWAADPDHGVLVRAGVRRNRAGHRSAERLGVHSYAVRGARGTGSSHRHIGPRLGGHADRPLRGRHSRYRTCEDRDQFRVGQAVPHKDRRLRRVKEHRLRVAVIGHGVEGQAAVEYWRAQGHAVVIHERSGTVEPYGGVEVADEYLAGVESAELIVRSPSVRPDSLPTGIPVTSVIGEFMKRCPARVIGVTGTNGKGTTATAATAILRAAGRTAFVAGNIGTPPLSLLSRIKAEDVVVLELSSFQLMDLTLSPQVAVVLPITPDHLNWHHDLTEYEQAKAAIAAFQSRQDIVVYAADSPPAARIAALSRAQRRVPLGRPEGMDIRPNGIYLGGEQVVDARDVTLPGRHNLFNIAAAVAVTYDLVHGDLDAVRTGVRAMEGLPHRLQTVAIAGGVRWVDDSLSTTPQSTLAATDAYDGPKVLILGGSSKGVSFEDLAAGLRERQVRAVLLIGEEAPHIAAALDAAGVHGYEHAPGPMADLVARAAAVARPGDTVLLSPACAAVGEYRDYADRGKQFDEAIRRRVL</sequence>
<dbReference type="Proteomes" id="UP000251891">
    <property type="component" value="Unassembled WGS sequence"/>
</dbReference>
<dbReference type="EMBL" id="QLYX01000007">
    <property type="protein sequence ID" value="RAY14033.1"/>
    <property type="molecule type" value="Genomic_DNA"/>
</dbReference>
<dbReference type="InterPro" id="IPR036565">
    <property type="entry name" value="Mur-like_cat_sf"/>
</dbReference>
<evidence type="ECO:0000256" key="1">
    <source>
        <dbReference type="ARBA" id="ARBA00004496"/>
    </source>
</evidence>
<evidence type="ECO:0000256" key="5">
    <source>
        <dbReference type="ARBA" id="ARBA00022741"/>
    </source>
</evidence>
<proteinExistence type="inferred from homology"/>
<dbReference type="SUPFAM" id="SSF53623">
    <property type="entry name" value="MurD-like peptide ligases, catalytic domain"/>
    <property type="match status" value="1"/>
</dbReference>
<keyword evidence="7 8" id="KW-0131">Cell cycle</keyword>
<keyword evidence="5 7" id="KW-0547">Nucleotide-binding</keyword>
<feature type="domain" description="Mur ligase central" evidence="11">
    <location>
        <begin position="249"/>
        <end position="418"/>
    </location>
</feature>
<dbReference type="PANTHER" id="PTHR43692">
    <property type="entry name" value="UDP-N-ACETYLMURAMOYLALANINE--D-GLUTAMATE LIGASE"/>
    <property type="match status" value="1"/>
</dbReference>
<dbReference type="AlphaFoldDB" id="A0A365H6Z0"/>
<name>A0A365H6Z0_9ACTN</name>
<comment type="pathway">
    <text evidence="2 7 8">Cell wall biogenesis; peptidoglycan biosynthesis.</text>
</comment>
<dbReference type="HAMAP" id="MF_00639">
    <property type="entry name" value="MurD"/>
    <property type="match status" value="1"/>
</dbReference>
<evidence type="ECO:0000259" key="11">
    <source>
        <dbReference type="Pfam" id="PF08245"/>
    </source>
</evidence>
<feature type="binding site" evidence="7">
    <location>
        <begin position="251"/>
        <end position="257"/>
    </location>
    <ligand>
        <name>ATP</name>
        <dbReference type="ChEBI" id="CHEBI:30616"/>
    </ligand>
</feature>
<dbReference type="PANTHER" id="PTHR43692:SF1">
    <property type="entry name" value="UDP-N-ACETYLMURAMOYLALANINE--D-GLUTAMATE LIGASE"/>
    <property type="match status" value="1"/>
</dbReference>
<dbReference type="InterPro" id="IPR004101">
    <property type="entry name" value="Mur_ligase_C"/>
</dbReference>
<evidence type="ECO:0000256" key="6">
    <source>
        <dbReference type="ARBA" id="ARBA00022840"/>
    </source>
</evidence>
<dbReference type="GO" id="GO:0005737">
    <property type="term" value="C:cytoplasm"/>
    <property type="evidence" value="ECO:0007669"/>
    <property type="project" value="UniProtKB-SubCell"/>
</dbReference>
<evidence type="ECO:0000256" key="8">
    <source>
        <dbReference type="RuleBase" id="RU003664"/>
    </source>
</evidence>
<comment type="similarity">
    <text evidence="7">Belongs to the MurCDEF family.</text>
</comment>
<dbReference type="InterPro" id="IPR036615">
    <property type="entry name" value="Mur_ligase_C_dom_sf"/>
</dbReference>
<feature type="region of interest" description="Disordered" evidence="9">
    <location>
        <begin position="1"/>
        <end position="27"/>
    </location>
</feature>
<evidence type="ECO:0000259" key="10">
    <source>
        <dbReference type="Pfam" id="PF02875"/>
    </source>
</evidence>
<protein>
    <recommendedName>
        <fullName evidence="7 8">UDP-N-acetylmuramoylalanine--D-glutamate ligase</fullName>
        <ecNumber evidence="7 8">6.3.2.9</ecNumber>
    </recommendedName>
    <alternativeName>
        <fullName evidence="7">D-glutamic acid-adding enzyme</fullName>
    </alternativeName>
    <alternativeName>
        <fullName evidence="7">UDP-N-acetylmuramoyl-L-alanyl-D-glutamate synthetase</fullName>
    </alternativeName>
</protein>
<accession>A0A365H6Z0</accession>
<comment type="subcellular location">
    <subcellularLocation>
        <location evidence="1 7 8">Cytoplasm</location>
    </subcellularLocation>
</comment>
<dbReference type="InterPro" id="IPR013221">
    <property type="entry name" value="Mur_ligase_cen"/>
</dbReference>
<dbReference type="EC" id="6.3.2.9" evidence="7 8"/>
<gene>
    <name evidence="7 12" type="primary">murD</name>
    <name evidence="12" type="ORF">DPM19_17280</name>
</gene>
<feature type="region of interest" description="Disordered" evidence="9">
    <location>
        <begin position="99"/>
        <end position="122"/>
    </location>
</feature>
<reference evidence="12 13" key="1">
    <citation type="submission" date="2018-06" db="EMBL/GenBank/DDBJ databases">
        <title>Actinomadura craniellae sp. nov. isolated from marine sponge Craniella sp.</title>
        <authorList>
            <person name="Li L."/>
            <person name="Xu Q.H."/>
            <person name="Lin H.W."/>
            <person name="Lu Y.H."/>
        </authorList>
    </citation>
    <scope>NUCLEOTIDE SEQUENCE [LARGE SCALE GENOMIC DNA]</scope>
    <source>
        <strain evidence="12 13">LHW63021</strain>
    </source>
</reference>
<dbReference type="Gene3D" id="3.40.1190.10">
    <property type="entry name" value="Mur-like, catalytic domain"/>
    <property type="match status" value="1"/>
</dbReference>
<dbReference type="GO" id="GO:0005524">
    <property type="term" value="F:ATP binding"/>
    <property type="evidence" value="ECO:0007669"/>
    <property type="project" value="UniProtKB-UniRule"/>
</dbReference>
<evidence type="ECO:0000313" key="13">
    <source>
        <dbReference type="Proteomes" id="UP000251891"/>
    </source>
</evidence>
<keyword evidence="3 7" id="KW-0963">Cytoplasm</keyword>
<keyword evidence="7 8" id="KW-0132">Cell division</keyword>
<evidence type="ECO:0000256" key="9">
    <source>
        <dbReference type="SAM" id="MobiDB-lite"/>
    </source>
</evidence>
<comment type="function">
    <text evidence="7 8">Cell wall formation. Catalyzes the addition of glutamate to the nucleotide precursor UDP-N-acetylmuramoyl-L-alanine (UMA).</text>
</comment>
<dbReference type="Gene3D" id="3.90.190.20">
    <property type="entry name" value="Mur ligase, C-terminal domain"/>
    <property type="match status" value="1"/>
</dbReference>
<comment type="catalytic activity">
    <reaction evidence="7 8">
        <text>UDP-N-acetyl-alpha-D-muramoyl-L-alanine + D-glutamate + ATP = UDP-N-acetyl-alpha-D-muramoyl-L-alanyl-D-glutamate + ADP + phosphate + H(+)</text>
        <dbReference type="Rhea" id="RHEA:16429"/>
        <dbReference type="ChEBI" id="CHEBI:15378"/>
        <dbReference type="ChEBI" id="CHEBI:29986"/>
        <dbReference type="ChEBI" id="CHEBI:30616"/>
        <dbReference type="ChEBI" id="CHEBI:43474"/>
        <dbReference type="ChEBI" id="CHEBI:83898"/>
        <dbReference type="ChEBI" id="CHEBI:83900"/>
        <dbReference type="ChEBI" id="CHEBI:456216"/>
        <dbReference type="EC" id="6.3.2.9"/>
    </reaction>
</comment>
<keyword evidence="13" id="KW-1185">Reference proteome</keyword>
<dbReference type="Pfam" id="PF08245">
    <property type="entry name" value="Mur_ligase_M"/>
    <property type="match status" value="1"/>
</dbReference>
<feature type="compositionally biased region" description="Basic and acidic residues" evidence="9">
    <location>
        <begin position="10"/>
        <end position="27"/>
    </location>
</feature>
<dbReference type="GO" id="GO:0009252">
    <property type="term" value="P:peptidoglycan biosynthetic process"/>
    <property type="evidence" value="ECO:0007669"/>
    <property type="project" value="UniProtKB-UniRule"/>
</dbReference>
<evidence type="ECO:0000256" key="4">
    <source>
        <dbReference type="ARBA" id="ARBA00022598"/>
    </source>
</evidence>
<comment type="caution">
    <text evidence="12">The sequence shown here is derived from an EMBL/GenBank/DDBJ whole genome shotgun (WGS) entry which is preliminary data.</text>
</comment>
<dbReference type="GO" id="GO:0008764">
    <property type="term" value="F:UDP-N-acetylmuramoylalanine-D-glutamate ligase activity"/>
    <property type="evidence" value="ECO:0007669"/>
    <property type="project" value="UniProtKB-UniRule"/>
</dbReference>
<keyword evidence="6 7" id="KW-0067">ATP-binding</keyword>